<accession>A0ABW3N3H0</accession>
<dbReference type="SUPFAM" id="SSF53756">
    <property type="entry name" value="UDP-Glycosyltransferase/glycogen phosphorylase"/>
    <property type="match status" value="1"/>
</dbReference>
<dbReference type="GO" id="GO:0016740">
    <property type="term" value="F:transferase activity"/>
    <property type="evidence" value="ECO:0007669"/>
    <property type="project" value="UniProtKB-KW"/>
</dbReference>
<proteinExistence type="inferred from homology"/>
<dbReference type="EMBL" id="JBHTJL010000009">
    <property type="protein sequence ID" value="MFD1062237.1"/>
    <property type="molecule type" value="Genomic_DNA"/>
</dbReference>
<evidence type="ECO:0000313" key="10">
    <source>
        <dbReference type="Proteomes" id="UP001597013"/>
    </source>
</evidence>
<keyword evidence="10" id="KW-1185">Reference proteome</keyword>
<comment type="function">
    <text evidence="7">Involved in lipopolysaccharide (LPS) biosynthesis. Catalyzes the transfer of 3-deoxy-D-manno-octulosonate (Kdo) residue(s) from CMP-Kdo to lipid IV(A), the tetraacyldisaccharide-1,4'-bisphosphate precursor of lipid A.</text>
</comment>
<dbReference type="InterPro" id="IPR007507">
    <property type="entry name" value="Glycos_transf_N"/>
</dbReference>
<evidence type="ECO:0000256" key="4">
    <source>
        <dbReference type="ARBA" id="ARBA00022679"/>
    </source>
</evidence>
<evidence type="ECO:0000313" key="9">
    <source>
        <dbReference type="EMBL" id="MFD1062237.1"/>
    </source>
</evidence>
<dbReference type="Pfam" id="PF04413">
    <property type="entry name" value="Glycos_transf_N"/>
    <property type="match status" value="1"/>
</dbReference>
<keyword evidence="7" id="KW-1133">Transmembrane helix</keyword>
<comment type="similarity">
    <text evidence="7">Belongs to the glycosyltransferase group 1 family.</text>
</comment>
<sequence>MILKFFYTIGIYLLSLVLQVFSVFNKKIKLGVIGRKNTFEILKNFNLESNKTIWMHCASLGEYEQGLPVIQEFKKIYPNYKVVVSFFSPSGYENKKNSKYADCVVYLPLDTPSNARKFLNAVEPKIIIFVKYEIWPNILLEAEKRKIKAYLISATFRENQIYFKWYGSFMRKALFTFNHIFTQDRNSELLLKNKGYKNTSVAGDTRFDRVSKQLDLDNSIDFIESFKNQKKIIVFGSSWPADDTLFIPFINNDAYDIKYIIAPHNIKSGYVDSITEQLKVSCVRYSEMEGKNLSDYKVLILDTIGYLNRTYSYANIAYVGGAAGTTGLHNILEAAVFGVPIIIGKNYNKFPEAIKLIRLGGVVSVKSAVEFEATLTELLNNRLLQVSQGEINKNFIENNKYATDKILKQISI</sequence>
<keyword evidence="7" id="KW-0448">Lipopolysaccharide biosynthesis</keyword>
<dbReference type="InterPro" id="IPR039901">
    <property type="entry name" value="Kdotransferase"/>
</dbReference>
<comment type="caution">
    <text evidence="9">The sequence shown here is derived from an EMBL/GenBank/DDBJ whole genome shotgun (WGS) entry which is preliminary data.</text>
</comment>
<dbReference type="EC" id="2.4.99.12" evidence="2 7"/>
<dbReference type="PANTHER" id="PTHR42755:SF1">
    <property type="entry name" value="3-DEOXY-D-MANNO-OCTULOSONIC ACID TRANSFERASE, MITOCHONDRIAL-RELATED"/>
    <property type="match status" value="1"/>
</dbReference>
<dbReference type="Proteomes" id="UP001597013">
    <property type="component" value="Unassembled WGS sequence"/>
</dbReference>
<dbReference type="Gene3D" id="3.40.50.11720">
    <property type="entry name" value="3-Deoxy-D-manno-octulosonic-acid transferase, N-terminal domain"/>
    <property type="match status" value="1"/>
</dbReference>
<name>A0ABW3N3H0_9FLAO</name>
<evidence type="ECO:0000256" key="1">
    <source>
        <dbReference type="ARBA" id="ARBA00004713"/>
    </source>
</evidence>
<evidence type="ECO:0000259" key="8">
    <source>
        <dbReference type="Pfam" id="PF04413"/>
    </source>
</evidence>
<dbReference type="Gene3D" id="3.40.50.2000">
    <property type="entry name" value="Glycogen Phosphorylase B"/>
    <property type="match status" value="1"/>
</dbReference>
<keyword evidence="7" id="KW-1003">Cell membrane</keyword>
<comment type="subcellular location">
    <subcellularLocation>
        <location evidence="7">Cell membrane</location>
    </subcellularLocation>
</comment>
<evidence type="ECO:0000256" key="6">
    <source>
        <dbReference type="ARBA" id="ARBA00049183"/>
    </source>
</evidence>
<feature type="transmembrane region" description="Helical" evidence="7">
    <location>
        <begin position="6"/>
        <end position="25"/>
    </location>
</feature>
<reference evidence="10" key="1">
    <citation type="journal article" date="2019" name="Int. J. Syst. Evol. Microbiol.">
        <title>The Global Catalogue of Microorganisms (GCM) 10K type strain sequencing project: providing services to taxonomists for standard genome sequencing and annotation.</title>
        <authorList>
            <consortium name="The Broad Institute Genomics Platform"/>
            <consortium name="The Broad Institute Genome Sequencing Center for Infectious Disease"/>
            <person name="Wu L."/>
            <person name="Ma J."/>
        </authorList>
    </citation>
    <scope>NUCLEOTIDE SEQUENCE [LARGE SCALE GENOMIC DNA]</scope>
    <source>
        <strain evidence="10">CCUG 62215</strain>
    </source>
</reference>
<comment type="pathway">
    <text evidence="1 7">Bacterial outer membrane biogenesis; LPS core biosynthesis.</text>
</comment>
<dbReference type="RefSeq" id="WP_386127909.1">
    <property type="nucleotide sequence ID" value="NZ_JBHTJL010000009.1"/>
</dbReference>
<keyword evidence="7" id="KW-0812">Transmembrane</keyword>
<organism evidence="9 10">
    <name type="scientific">Winogradskyella litorisediminis</name>
    <dbReference type="NCBI Taxonomy" id="1156618"/>
    <lineage>
        <taxon>Bacteria</taxon>
        <taxon>Pseudomonadati</taxon>
        <taxon>Bacteroidota</taxon>
        <taxon>Flavobacteriia</taxon>
        <taxon>Flavobacteriales</taxon>
        <taxon>Flavobacteriaceae</taxon>
        <taxon>Winogradskyella</taxon>
    </lineage>
</organism>
<keyword evidence="4 7" id="KW-0808">Transferase</keyword>
<gene>
    <name evidence="9" type="ORF">ACFQ1Q_03185</name>
</gene>
<evidence type="ECO:0000256" key="2">
    <source>
        <dbReference type="ARBA" id="ARBA00012621"/>
    </source>
</evidence>
<keyword evidence="7" id="KW-0472">Membrane</keyword>
<dbReference type="PANTHER" id="PTHR42755">
    <property type="entry name" value="3-DEOXY-MANNO-OCTULOSONATE CYTIDYLYLTRANSFERASE"/>
    <property type="match status" value="1"/>
</dbReference>
<comment type="catalytic activity">
    <reaction evidence="6 7">
        <text>lipid IVA (E. coli) + CMP-3-deoxy-beta-D-manno-octulosonate = alpha-Kdo-(2-&gt;6)-lipid IVA (E. coli) + CMP + H(+)</text>
        <dbReference type="Rhea" id="RHEA:28066"/>
        <dbReference type="ChEBI" id="CHEBI:15378"/>
        <dbReference type="ChEBI" id="CHEBI:58603"/>
        <dbReference type="ChEBI" id="CHEBI:60364"/>
        <dbReference type="ChEBI" id="CHEBI:60377"/>
        <dbReference type="ChEBI" id="CHEBI:85987"/>
        <dbReference type="EC" id="2.4.99.12"/>
    </reaction>
</comment>
<evidence type="ECO:0000256" key="7">
    <source>
        <dbReference type="RuleBase" id="RU365103"/>
    </source>
</evidence>
<evidence type="ECO:0000256" key="3">
    <source>
        <dbReference type="ARBA" id="ARBA00019077"/>
    </source>
</evidence>
<protein>
    <recommendedName>
        <fullName evidence="3 7">3-deoxy-D-manno-octulosonic acid transferase</fullName>
        <shortName evidence="7">Kdo transferase</shortName>
        <ecNumber evidence="2 7">2.4.99.12</ecNumber>
    </recommendedName>
    <alternativeName>
        <fullName evidence="5 7">Lipid IV(A) 3-deoxy-D-manno-octulosonic acid transferase</fullName>
    </alternativeName>
</protein>
<dbReference type="InterPro" id="IPR038107">
    <property type="entry name" value="Glycos_transf_N_sf"/>
</dbReference>
<evidence type="ECO:0000256" key="5">
    <source>
        <dbReference type="ARBA" id="ARBA00031445"/>
    </source>
</evidence>
<feature type="domain" description="3-deoxy-D-manno-octulosonic-acid transferase N-terminal" evidence="8">
    <location>
        <begin position="48"/>
        <end position="208"/>
    </location>
</feature>